<evidence type="ECO:0000256" key="6">
    <source>
        <dbReference type="SAM" id="MobiDB-lite"/>
    </source>
</evidence>
<dbReference type="PANTHER" id="PTHR15860:SF0">
    <property type="entry name" value="LP20373P"/>
    <property type="match status" value="1"/>
</dbReference>
<dbReference type="EMBL" id="JACGCM010000412">
    <property type="protein sequence ID" value="KAF6172629.1"/>
    <property type="molecule type" value="Genomic_DNA"/>
</dbReference>
<dbReference type="OrthoDB" id="9049620at2759"/>
<accession>A0A7J7NZL5</accession>
<evidence type="ECO:0000256" key="2">
    <source>
        <dbReference type="ARBA" id="ARBA00022692"/>
    </source>
</evidence>
<name>A0A7J7NZL5_9MAGN</name>
<feature type="transmembrane region" description="Helical" evidence="7">
    <location>
        <begin position="333"/>
        <end position="353"/>
    </location>
</feature>
<comment type="subcellular location">
    <subcellularLocation>
        <location evidence="1">Membrane</location>
        <topology evidence="1">Multi-pass membrane protein</topology>
    </subcellularLocation>
</comment>
<dbReference type="InterPro" id="IPR044235">
    <property type="entry name" value="RNFT1/2"/>
</dbReference>
<sequence>METSSSNSDLFRNSLGISSGSGSRRYGMQLTAANIIQAPLSALLEYSGILRPRSSHSETESLVNDGVGVGVTAGLRDRFNDNSANIGNVAAGSGGVVVGGGGGGEVSIQIIGGGEQEHVRVGTDGNLCENGISAEQILSGPAALASASGRLGEMGNEGDSMTSGLISNGDSGSGSTDGDAGNGVGAGNSRDSSYQRYDIQQVARWIEQVLPFSLLLLIVFIRQHLQVLLEEGEDGWEWMRTENGRFAAEIDLVHHYLGILSGFFVTIWIAAVMFKSNDILRKQTALKGERKISVLVSFTVLFMFHVFGVYWWYRNDDLLYPLAMFPPKEIPPFWHAIFIIMVNGMVNLFLILIEAKHFP</sequence>
<evidence type="ECO:0000256" key="4">
    <source>
        <dbReference type="ARBA" id="ARBA00022989"/>
    </source>
</evidence>
<organism evidence="8 9">
    <name type="scientific">Kingdonia uniflora</name>
    <dbReference type="NCBI Taxonomy" id="39325"/>
    <lineage>
        <taxon>Eukaryota</taxon>
        <taxon>Viridiplantae</taxon>
        <taxon>Streptophyta</taxon>
        <taxon>Embryophyta</taxon>
        <taxon>Tracheophyta</taxon>
        <taxon>Spermatophyta</taxon>
        <taxon>Magnoliopsida</taxon>
        <taxon>Ranunculales</taxon>
        <taxon>Circaeasteraceae</taxon>
        <taxon>Kingdonia</taxon>
    </lineage>
</organism>
<evidence type="ECO:0000313" key="8">
    <source>
        <dbReference type="EMBL" id="KAF6172629.1"/>
    </source>
</evidence>
<keyword evidence="9" id="KW-1185">Reference proteome</keyword>
<dbReference type="Proteomes" id="UP000541444">
    <property type="component" value="Unassembled WGS sequence"/>
</dbReference>
<keyword evidence="2 7" id="KW-0812">Transmembrane</keyword>
<feature type="transmembrane region" description="Helical" evidence="7">
    <location>
        <begin position="294"/>
        <end position="313"/>
    </location>
</feature>
<evidence type="ECO:0000313" key="9">
    <source>
        <dbReference type="Proteomes" id="UP000541444"/>
    </source>
</evidence>
<dbReference type="GO" id="GO:0061630">
    <property type="term" value="F:ubiquitin protein ligase activity"/>
    <property type="evidence" value="ECO:0007669"/>
    <property type="project" value="InterPro"/>
</dbReference>
<evidence type="ECO:0000256" key="7">
    <source>
        <dbReference type="SAM" id="Phobius"/>
    </source>
</evidence>
<reference evidence="8 9" key="1">
    <citation type="journal article" date="2020" name="IScience">
        <title>Genome Sequencing of the Endangered Kingdonia uniflora (Circaeasteraceae, Ranunculales) Reveals Potential Mechanisms of Evolutionary Specialization.</title>
        <authorList>
            <person name="Sun Y."/>
            <person name="Deng T."/>
            <person name="Zhang A."/>
            <person name="Moore M.J."/>
            <person name="Landis J.B."/>
            <person name="Lin N."/>
            <person name="Zhang H."/>
            <person name="Zhang X."/>
            <person name="Huang J."/>
            <person name="Zhang X."/>
            <person name="Sun H."/>
            <person name="Wang H."/>
        </authorList>
    </citation>
    <scope>NUCLEOTIDE SEQUENCE [LARGE SCALE GENOMIC DNA]</scope>
    <source>
        <strain evidence="8">TB1705</strain>
        <tissue evidence="8">Leaf</tissue>
    </source>
</reference>
<dbReference type="PANTHER" id="PTHR15860">
    <property type="entry name" value="UNCHARACTERIZED RING FINGER-CONTAINING PROTEIN"/>
    <property type="match status" value="1"/>
</dbReference>
<evidence type="ECO:0000256" key="1">
    <source>
        <dbReference type="ARBA" id="ARBA00004141"/>
    </source>
</evidence>
<dbReference type="AlphaFoldDB" id="A0A7J7NZL5"/>
<feature type="transmembrane region" description="Helical" evidence="7">
    <location>
        <begin position="253"/>
        <end position="274"/>
    </location>
</feature>
<comment type="caution">
    <text evidence="8">The sequence shown here is derived from an EMBL/GenBank/DDBJ whole genome shotgun (WGS) entry which is preliminary data.</text>
</comment>
<protein>
    <submittedName>
        <fullName evidence="8">Uncharacterized protein</fullName>
    </submittedName>
</protein>
<proteinExistence type="predicted"/>
<keyword evidence="4 7" id="KW-1133">Transmembrane helix</keyword>
<keyword evidence="3" id="KW-0833">Ubl conjugation pathway</keyword>
<dbReference type="GO" id="GO:1904294">
    <property type="term" value="P:positive regulation of ERAD pathway"/>
    <property type="evidence" value="ECO:0007669"/>
    <property type="project" value="InterPro"/>
</dbReference>
<evidence type="ECO:0000256" key="5">
    <source>
        <dbReference type="ARBA" id="ARBA00023136"/>
    </source>
</evidence>
<keyword evidence="5 7" id="KW-0472">Membrane</keyword>
<feature type="compositionally biased region" description="Low complexity" evidence="6">
    <location>
        <begin position="167"/>
        <end position="179"/>
    </location>
</feature>
<dbReference type="GO" id="GO:0016020">
    <property type="term" value="C:membrane"/>
    <property type="evidence" value="ECO:0007669"/>
    <property type="project" value="UniProtKB-SubCell"/>
</dbReference>
<evidence type="ECO:0000256" key="3">
    <source>
        <dbReference type="ARBA" id="ARBA00022786"/>
    </source>
</evidence>
<gene>
    <name evidence="8" type="ORF">GIB67_041952</name>
</gene>
<feature type="region of interest" description="Disordered" evidence="6">
    <location>
        <begin position="149"/>
        <end position="190"/>
    </location>
</feature>